<dbReference type="PANTHER" id="PTHR46098">
    <property type="entry name" value="TRNA (CYTOSINE(38)-C(5))-METHYLTRANSFERASE"/>
    <property type="match status" value="1"/>
</dbReference>
<dbReference type="Pfam" id="PF00145">
    <property type="entry name" value="DNA_methylase"/>
    <property type="match status" value="1"/>
</dbReference>
<dbReference type="InterPro" id="IPR001525">
    <property type="entry name" value="C5_MeTfrase"/>
</dbReference>
<sequence length="456" mass="52639">MKTKIKCKKVATFDNWKEAQTMCLEKNRYQQKPKYSILKLKKNKYVVIEWLLPTEKFEKEERTFEKRGKKGKVLQNLHLIDEKRKNGITCLGHVEIDKFANKSYKAIFEEEDLIGTDITAISNETWRKYKGKVDCICGGFPCQAFSIAGHRRGFEDTRGTLFFEILRAAKEIQPSYLFLENVKGLLSHDEGETFEVMLQALDELGYDAEWKVLNSKNFGVPQNRERVFIIGHLRGRSTRKVFFIRTDSEEVVDLSRRVTTNTLTTRYPASQSNGSWIVENKQKIAIPVLTPERLEKRQNGRKFKENGDPSFTLTAQDRHGVIIQIGNISNSNRFGGNPQVGRVYSVDGISPCLNTMQGGGREPKILQRARGFNQGGIFEIAPTLSKSCWECNNFLKENYRIRKLTPRECWRLQGFPDYAFDRAREVNSDSQLYKQAGNSVTVNVIEWIARRLYVEM</sequence>
<name>A0AAW6WCS3_9FUSO</name>
<dbReference type="AlphaFoldDB" id="A0AAW6WCS3"/>
<dbReference type="RefSeq" id="WP_285049184.1">
    <property type="nucleotide sequence ID" value="NZ_JAMGTK010000019.1"/>
</dbReference>
<dbReference type="Gene3D" id="3.40.50.150">
    <property type="entry name" value="Vaccinia Virus protein VP39"/>
    <property type="match status" value="1"/>
</dbReference>
<evidence type="ECO:0000256" key="5">
    <source>
        <dbReference type="PROSITE-ProRule" id="PRU01016"/>
    </source>
</evidence>
<dbReference type="PROSITE" id="PS00094">
    <property type="entry name" value="C5_MTASE_1"/>
    <property type="match status" value="1"/>
</dbReference>
<dbReference type="SUPFAM" id="SSF53335">
    <property type="entry name" value="S-adenosyl-L-methionine-dependent methyltransferases"/>
    <property type="match status" value="1"/>
</dbReference>
<evidence type="ECO:0000313" key="9">
    <source>
        <dbReference type="Proteomes" id="UP001173223"/>
    </source>
</evidence>
<dbReference type="CDD" id="cd00315">
    <property type="entry name" value="Cyt_C5_DNA_methylase"/>
    <property type="match status" value="1"/>
</dbReference>
<dbReference type="PRINTS" id="PR00105">
    <property type="entry name" value="C5METTRFRASE"/>
</dbReference>
<evidence type="ECO:0000313" key="8">
    <source>
        <dbReference type="EMBL" id="MDK4512562.1"/>
    </source>
</evidence>
<evidence type="ECO:0000256" key="6">
    <source>
        <dbReference type="RuleBase" id="RU000416"/>
    </source>
</evidence>
<keyword evidence="2 5" id="KW-0808">Transferase</keyword>
<dbReference type="PANTHER" id="PTHR46098:SF1">
    <property type="entry name" value="TRNA (CYTOSINE(38)-C(5))-METHYLTRANSFERASE"/>
    <property type="match status" value="1"/>
</dbReference>
<comment type="catalytic activity">
    <reaction evidence="7">
        <text>a 2'-deoxycytidine in DNA + S-adenosyl-L-methionine = a 5-methyl-2'-deoxycytidine in DNA + S-adenosyl-L-homocysteine + H(+)</text>
        <dbReference type="Rhea" id="RHEA:13681"/>
        <dbReference type="Rhea" id="RHEA-COMP:11369"/>
        <dbReference type="Rhea" id="RHEA-COMP:11370"/>
        <dbReference type="ChEBI" id="CHEBI:15378"/>
        <dbReference type="ChEBI" id="CHEBI:57856"/>
        <dbReference type="ChEBI" id="CHEBI:59789"/>
        <dbReference type="ChEBI" id="CHEBI:85452"/>
        <dbReference type="ChEBI" id="CHEBI:85454"/>
        <dbReference type="EC" id="2.1.1.37"/>
    </reaction>
</comment>
<dbReference type="InterPro" id="IPR018117">
    <property type="entry name" value="C5_DNA_meth_AS"/>
</dbReference>
<comment type="caution">
    <text evidence="8">The sequence shown here is derived from an EMBL/GenBank/DDBJ whole genome shotgun (WGS) entry which is preliminary data.</text>
</comment>
<dbReference type="InterPro" id="IPR050750">
    <property type="entry name" value="C5-MTase"/>
</dbReference>
<dbReference type="Proteomes" id="UP001173223">
    <property type="component" value="Unassembled WGS sequence"/>
</dbReference>
<evidence type="ECO:0000256" key="3">
    <source>
        <dbReference type="ARBA" id="ARBA00022691"/>
    </source>
</evidence>
<reference evidence="8" key="1">
    <citation type="journal article" date="2022" name="Gene">
        <title>A genome-led study on the pathogenesis of Fusobacterium necrophorum infections.</title>
        <authorList>
            <person name="Thapa G."/>
            <person name="Jayal A."/>
            <person name="Sikazwe E."/>
            <person name="Perry T."/>
            <person name="Mohammed Al Balushi A."/>
            <person name="Livingstone P."/>
        </authorList>
    </citation>
    <scope>NUCLEOTIDE SEQUENCE</scope>
    <source>
        <strain evidence="8">BRON_8</strain>
    </source>
</reference>
<keyword evidence="9" id="KW-1185">Reference proteome</keyword>
<protein>
    <recommendedName>
        <fullName evidence="7">Cytosine-specific methyltransferase</fullName>
        <ecNumber evidence="7">2.1.1.37</ecNumber>
    </recommendedName>
</protein>
<reference evidence="8" key="2">
    <citation type="submission" date="2022-04" db="EMBL/GenBank/DDBJ databases">
        <authorList>
            <person name="Livingstone P.G."/>
        </authorList>
    </citation>
    <scope>NUCLEOTIDE SEQUENCE</scope>
    <source>
        <strain evidence="8">BRON_8</strain>
    </source>
</reference>
<dbReference type="NCBIfam" id="TIGR00675">
    <property type="entry name" value="dcm"/>
    <property type="match status" value="1"/>
</dbReference>
<organism evidence="8 9">
    <name type="scientific">Fusobacterium necrophorum</name>
    <dbReference type="NCBI Taxonomy" id="859"/>
    <lineage>
        <taxon>Bacteria</taxon>
        <taxon>Fusobacteriati</taxon>
        <taxon>Fusobacteriota</taxon>
        <taxon>Fusobacteriia</taxon>
        <taxon>Fusobacteriales</taxon>
        <taxon>Fusobacteriaceae</taxon>
        <taxon>Fusobacterium</taxon>
    </lineage>
</organism>
<keyword evidence="1 5" id="KW-0489">Methyltransferase</keyword>
<dbReference type="EC" id="2.1.1.37" evidence="7"/>
<keyword evidence="3 5" id="KW-0949">S-adenosyl-L-methionine</keyword>
<gene>
    <name evidence="8" type="primary">dcm</name>
    <name evidence="8" type="ORF">MWG07_09900</name>
</gene>
<dbReference type="Gene3D" id="3.90.120.10">
    <property type="entry name" value="DNA Methylase, subunit A, domain 2"/>
    <property type="match status" value="1"/>
</dbReference>
<dbReference type="GO" id="GO:0032259">
    <property type="term" value="P:methylation"/>
    <property type="evidence" value="ECO:0007669"/>
    <property type="project" value="UniProtKB-KW"/>
</dbReference>
<evidence type="ECO:0000256" key="2">
    <source>
        <dbReference type="ARBA" id="ARBA00022679"/>
    </source>
</evidence>
<comment type="similarity">
    <text evidence="5 6">Belongs to the class I-like SAM-binding methyltransferase superfamily. C5-methyltransferase family.</text>
</comment>
<dbReference type="GO" id="GO:0009307">
    <property type="term" value="P:DNA restriction-modification system"/>
    <property type="evidence" value="ECO:0007669"/>
    <property type="project" value="UniProtKB-KW"/>
</dbReference>
<accession>A0AAW6WCS3</accession>
<dbReference type="PROSITE" id="PS00095">
    <property type="entry name" value="C5_MTASE_2"/>
    <property type="match status" value="1"/>
</dbReference>
<dbReference type="GO" id="GO:0003886">
    <property type="term" value="F:DNA (cytosine-5-)-methyltransferase activity"/>
    <property type="evidence" value="ECO:0007669"/>
    <property type="project" value="UniProtKB-EC"/>
</dbReference>
<proteinExistence type="inferred from homology"/>
<evidence type="ECO:0000256" key="4">
    <source>
        <dbReference type="ARBA" id="ARBA00022747"/>
    </source>
</evidence>
<feature type="active site" evidence="5">
    <location>
        <position position="142"/>
    </location>
</feature>
<evidence type="ECO:0000256" key="7">
    <source>
        <dbReference type="RuleBase" id="RU000417"/>
    </source>
</evidence>
<keyword evidence="4" id="KW-0680">Restriction system</keyword>
<evidence type="ECO:0000256" key="1">
    <source>
        <dbReference type="ARBA" id="ARBA00022603"/>
    </source>
</evidence>
<dbReference type="EMBL" id="JAMGTK010000019">
    <property type="protein sequence ID" value="MDK4512562.1"/>
    <property type="molecule type" value="Genomic_DNA"/>
</dbReference>
<dbReference type="InterPro" id="IPR031303">
    <property type="entry name" value="C5_meth_CS"/>
</dbReference>
<dbReference type="InterPro" id="IPR029063">
    <property type="entry name" value="SAM-dependent_MTases_sf"/>
</dbReference>
<dbReference type="PROSITE" id="PS51679">
    <property type="entry name" value="SAM_MT_C5"/>
    <property type="match status" value="1"/>
</dbReference>